<comment type="subcellular location">
    <subcellularLocation>
        <location evidence="1">Periplasm</location>
    </subcellularLocation>
</comment>
<comment type="caution">
    <text evidence="5">The sequence shown here is derived from an EMBL/GenBank/DDBJ whole genome shotgun (WGS) entry which is preliminary data.</text>
</comment>
<feature type="chain" id="PRO_5046703329" evidence="4">
    <location>
        <begin position="21"/>
        <end position="346"/>
    </location>
</feature>
<dbReference type="Pfam" id="PF03480">
    <property type="entry name" value="DctP"/>
    <property type="match status" value="1"/>
</dbReference>
<keyword evidence="3" id="KW-0574">Periplasm</keyword>
<dbReference type="InterPro" id="IPR018389">
    <property type="entry name" value="DctP_fam"/>
</dbReference>
<evidence type="ECO:0000256" key="3">
    <source>
        <dbReference type="ARBA" id="ARBA00022764"/>
    </source>
</evidence>
<dbReference type="PANTHER" id="PTHR33376">
    <property type="match status" value="1"/>
</dbReference>
<proteinExistence type="predicted"/>
<evidence type="ECO:0000256" key="1">
    <source>
        <dbReference type="ARBA" id="ARBA00004418"/>
    </source>
</evidence>
<gene>
    <name evidence="5" type="ORF">N5I32_10800</name>
</gene>
<evidence type="ECO:0000256" key="2">
    <source>
        <dbReference type="ARBA" id="ARBA00022729"/>
    </source>
</evidence>
<protein>
    <submittedName>
        <fullName evidence="5">TRAP transporter substrate-binding protein</fullName>
    </submittedName>
</protein>
<dbReference type="InterPro" id="IPR038404">
    <property type="entry name" value="TRAP_DctP_sf"/>
</dbReference>
<dbReference type="PANTHER" id="PTHR33376:SF5">
    <property type="entry name" value="EXTRACYTOPLASMIC SOLUTE RECEPTOR PROTEIN"/>
    <property type="match status" value="1"/>
</dbReference>
<keyword evidence="6" id="KW-1185">Reference proteome</keyword>
<dbReference type="EMBL" id="JAOCQF010000001">
    <property type="protein sequence ID" value="MCT8330005.1"/>
    <property type="molecule type" value="Genomic_DNA"/>
</dbReference>
<evidence type="ECO:0000256" key="4">
    <source>
        <dbReference type="SAM" id="SignalP"/>
    </source>
</evidence>
<evidence type="ECO:0000313" key="5">
    <source>
        <dbReference type="EMBL" id="MCT8330005.1"/>
    </source>
</evidence>
<reference evidence="6" key="1">
    <citation type="submission" date="2023-07" db="EMBL/GenBank/DDBJ databases">
        <title>Defluviimonas sediminis sp. nov., isolated from mangrove sediment.</title>
        <authorList>
            <person name="Liu L."/>
            <person name="Li J."/>
            <person name="Huang Y."/>
            <person name="Pan J."/>
            <person name="Li M."/>
        </authorList>
    </citation>
    <scope>NUCLEOTIDE SEQUENCE [LARGE SCALE GENOMIC DNA]</scope>
    <source>
        <strain evidence="6">FT324</strain>
    </source>
</reference>
<dbReference type="SUPFAM" id="SSF53850">
    <property type="entry name" value="Periplasmic binding protein-like II"/>
    <property type="match status" value="1"/>
</dbReference>
<accession>A0ABT2NR91</accession>
<evidence type="ECO:0000313" key="6">
    <source>
        <dbReference type="Proteomes" id="UP001205601"/>
    </source>
</evidence>
<name>A0ABT2NR91_9RHOB</name>
<dbReference type="RefSeq" id="WP_261495626.1">
    <property type="nucleotide sequence ID" value="NZ_JAOCQF010000001.1"/>
</dbReference>
<sequence>MTSRRKFLAAAGLGAAGSLAAPSIVRAQSGIKWRMQTYAGSAIGQFVSKPIVDMVNNASNGELEIELFYSDQLVPTGELFRALQDGTIQAVHSDDDSMAAPVDIAIFGGYFPLATKYALDVPVLFNQYGLADIWREAYQEAGGVVWLSSAGQDPCNFNTKKEVKSLADLDGLKLYTFPTAGRFLSQFGVVPVTIPYADAEVAVQTGELDGMAWSGITEDYTVGWANVTNYFLTNNISGAWIGSHFVNEKAWADLPDHLKNVYMSCLEASHTFRNQWYWGGEAKLRATGDKLQLRTIPAAEWQAVEDAALSFWDEMAQQSERSAKVVKIFKEYNEVLRKAGPPYSFG</sequence>
<keyword evidence="2 4" id="KW-0732">Signal</keyword>
<dbReference type="Proteomes" id="UP001205601">
    <property type="component" value="Unassembled WGS sequence"/>
</dbReference>
<dbReference type="CDD" id="cd13683">
    <property type="entry name" value="PBP2_TRAP_DctP6_7"/>
    <property type="match status" value="1"/>
</dbReference>
<dbReference type="PROSITE" id="PS51318">
    <property type="entry name" value="TAT"/>
    <property type="match status" value="1"/>
</dbReference>
<organism evidence="5 6">
    <name type="scientific">Albidovulum sediminis</name>
    <dbReference type="NCBI Taxonomy" id="3066345"/>
    <lineage>
        <taxon>Bacteria</taxon>
        <taxon>Pseudomonadati</taxon>
        <taxon>Pseudomonadota</taxon>
        <taxon>Alphaproteobacteria</taxon>
        <taxon>Rhodobacterales</taxon>
        <taxon>Paracoccaceae</taxon>
        <taxon>Albidovulum</taxon>
    </lineage>
</organism>
<dbReference type="InterPro" id="IPR006311">
    <property type="entry name" value="TAT_signal"/>
</dbReference>
<feature type="signal peptide" evidence="4">
    <location>
        <begin position="1"/>
        <end position="20"/>
    </location>
</feature>
<dbReference type="Gene3D" id="3.40.190.170">
    <property type="entry name" value="Bacterial extracellular solute-binding protein, family 7"/>
    <property type="match status" value="1"/>
</dbReference>